<dbReference type="AlphaFoldDB" id="A0AAC9CSK6"/>
<protein>
    <submittedName>
        <fullName evidence="2">Uncharacterized protein</fullName>
    </submittedName>
</protein>
<feature type="transmembrane region" description="Helical" evidence="1">
    <location>
        <begin position="6"/>
        <end position="28"/>
    </location>
</feature>
<dbReference type="EMBL" id="CP012393">
    <property type="protein sequence ID" value="ANW91914.1"/>
    <property type="molecule type" value="Genomic_DNA"/>
</dbReference>
<accession>A0AAC9CSK6</accession>
<evidence type="ECO:0000313" key="2">
    <source>
        <dbReference type="EMBL" id="ANW91914.1"/>
    </source>
</evidence>
<gene>
    <name evidence="2" type="ORF">DE8555_1370</name>
</gene>
<evidence type="ECO:0000256" key="1">
    <source>
        <dbReference type="SAM" id="Phobius"/>
    </source>
</evidence>
<dbReference type="Proteomes" id="UP000092966">
    <property type="component" value="Chromosome"/>
</dbReference>
<dbReference type="RefSeq" id="WP_002238095.1">
    <property type="nucleotide sequence ID" value="NZ_CP012393.1"/>
</dbReference>
<keyword evidence="1" id="KW-0472">Membrane</keyword>
<name>A0AAC9CSK6_NEIME</name>
<evidence type="ECO:0000313" key="3">
    <source>
        <dbReference type="Proteomes" id="UP000092966"/>
    </source>
</evidence>
<reference evidence="2 3" key="1">
    <citation type="submission" date="2015-07" db="EMBL/GenBank/DDBJ databases">
        <title>Comparative genome sequencing reveals within-host evolution of Neisseria meningitidis during.</title>
        <authorList>
            <person name="Klughammer J."/>
            <person name="Dittrich M."/>
            <person name="Mueller T."/>
            <person name="Blom J."/>
            <person name="Goesmann A."/>
            <person name="Vogel U."/>
            <person name="Frosch M."/>
            <person name="Bock C."/>
            <person name="Schoen C."/>
        </authorList>
    </citation>
    <scope>NUCLEOTIDE SEQUENCE [LARGE SCALE GENOMIC DNA]</scope>
    <source>
        <strain evidence="2 3">DE8555</strain>
    </source>
</reference>
<proteinExistence type="predicted"/>
<keyword evidence="1" id="KW-1133">Transmembrane helix</keyword>
<keyword evidence="1" id="KW-0812">Transmembrane</keyword>
<organism evidence="2 3">
    <name type="scientific">Neisseria meningitidis</name>
    <dbReference type="NCBI Taxonomy" id="487"/>
    <lineage>
        <taxon>Bacteria</taxon>
        <taxon>Pseudomonadati</taxon>
        <taxon>Pseudomonadota</taxon>
        <taxon>Betaproteobacteria</taxon>
        <taxon>Neisseriales</taxon>
        <taxon>Neisseriaceae</taxon>
        <taxon>Neisseria</taxon>
    </lineage>
</organism>
<sequence length="143" mass="16851">MNNQPHWFYFYIMPLMPTVLTIAGWFFINHREKSKRRLERKDRRIDAALTLLEKIEVDALRYYAVNDADNVLANAIKHNLKWLAKLCARINGNLKVTELRTVTTGGDFQSKNRLPLDPDHVKFIQIREAVFRLRDELEGCHDD</sequence>